<comment type="similarity">
    <text evidence="1">Belongs to the helicase family.</text>
</comment>
<dbReference type="Pfam" id="PF05970">
    <property type="entry name" value="PIF1"/>
    <property type="match status" value="1"/>
</dbReference>
<dbReference type="Pfam" id="PF14214">
    <property type="entry name" value="Helitron_like_N"/>
    <property type="match status" value="1"/>
</dbReference>
<organism evidence="6 7">
    <name type="scientific">Aegilops tauschii subsp. strangulata</name>
    <name type="common">Goatgrass</name>
    <dbReference type="NCBI Taxonomy" id="200361"/>
    <lineage>
        <taxon>Eukaryota</taxon>
        <taxon>Viridiplantae</taxon>
        <taxon>Streptophyta</taxon>
        <taxon>Embryophyta</taxon>
        <taxon>Tracheophyta</taxon>
        <taxon>Spermatophyta</taxon>
        <taxon>Magnoliopsida</taxon>
        <taxon>Liliopsida</taxon>
        <taxon>Poales</taxon>
        <taxon>Poaceae</taxon>
        <taxon>BOP clade</taxon>
        <taxon>Pooideae</taxon>
        <taxon>Triticodae</taxon>
        <taxon>Triticeae</taxon>
        <taxon>Triticinae</taxon>
        <taxon>Aegilops</taxon>
    </lineage>
</organism>
<dbReference type="GO" id="GO:0016887">
    <property type="term" value="F:ATP hydrolysis activity"/>
    <property type="evidence" value="ECO:0007669"/>
    <property type="project" value="RHEA"/>
</dbReference>
<dbReference type="GO" id="GO:0005524">
    <property type="term" value="F:ATP binding"/>
    <property type="evidence" value="ECO:0007669"/>
    <property type="project" value="UniProtKB-KW"/>
</dbReference>
<evidence type="ECO:0000256" key="1">
    <source>
        <dbReference type="RuleBase" id="RU363044"/>
    </source>
</evidence>
<feature type="region of interest" description="Disordered" evidence="2">
    <location>
        <begin position="812"/>
        <end position="849"/>
    </location>
</feature>
<evidence type="ECO:0000256" key="2">
    <source>
        <dbReference type="SAM" id="MobiDB-lite"/>
    </source>
</evidence>
<dbReference type="GO" id="GO:0006281">
    <property type="term" value="P:DNA repair"/>
    <property type="evidence" value="ECO:0007669"/>
    <property type="project" value="UniProtKB-KW"/>
</dbReference>
<protein>
    <recommendedName>
        <fullName evidence="1">ATP-dependent DNA helicase</fullName>
        <ecNumber evidence="1">5.6.2.3</ecNumber>
    </recommendedName>
</protein>
<reference evidence="7" key="2">
    <citation type="journal article" date="2017" name="Nat. Plants">
        <title>The Aegilops tauschii genome reveals multiple impacts of transposons.</title>
        <authorList>
            <person name="Zhao G."/>
            <person name="Zou C."/>
            <person name="Li K."/>
            <person name="Wang K."/>
            <person name="Li T."/>
            <person name="Gao L."/>
            <person name="Zhang X."/>
            <person name="Wang H."/>
            <person name="Yang Z."/>
            <person name="Liu X."/>
            <person name="Jiang W."/>
            <person name="Mao L."/>
            <person name="Kong X."/>
            <person name="Jiao Y."/>
            <person name="Jia J."/>
        </authorList>
    </citation>
    <scope>NUCLEOTIDE SEQUENCE [LARGE SCALE GENOMIC DNA]</scope>
    <source>
        <strain evidence="7">cv. AL8/78</strain>
    </source>
</reference>
<evidence type="ECO:0000259" key="5">
    <source>
        <dbReference type="Pfam" id="PF21530"/>
    </source>
</evidence>
<reference evidence="7" key="1">
    <citation type="journal article" date="2014" name="Science">
        <title>Ancient hybridizations among the ancestral genomes of bread wheat.</title>
        <authorList>
            <consortium name="International Wheat Genome Sequencing Consortium,"/>
            <person name="Marcussen T."/>
            <person name="Sandve S.R."/>
            <person name="Heier L."/>
            <person name="Spannagl M."/>
            <person name="Pfeifer M."/>
            <person name="Jakobsen K.S."/>
            <person name="Wulff B.B."/>
            <person name="Steuernagel B."/>
            <person name="Mayer K.F."/>
            <person name="Olsen O.A."/>
        </authorList>
    </citation>
    <scope>NUCLEOTIDE SEQUENCE [LARGE SCALE GENOMIC DNA]</scope>
    <source>
        <strain evidence="7">cv. AL8/78</strain>
    </source>
</reference>
<comment type="cofactor">
    <cofactor evidence="1">
        <name>Mg(2+)</name>
        <dbReference type="ChEBI" id="CHEBI:18420"/>
    </cofactor>
</comment>
<keyword evidence="1" id="KW-0227">DNA damage</keyword>
<dbReference type="Gramene" id="AET7Gv20127500.10">
    <property type="protein sequence ID" value="AET7Gv20127500.10"/>
    <property type="gene ID" value="AET7Gv20127500"/>
</dbReference>
<keyword evidence="1" id="KW-0347">Helicase</keyword>
<feature type="domain" description="Helitron helicase-like" evidence="4">
    <location>
        <begin position="2"/>
        <end position="35"/>
    </location>
</feature>
<dbReference type="Gene3D" id="3.40.50.300">
    <property type="entry name" value="P-loop containing nucleotide triphosphate hydrolases"/>
    <property type="match status" value="2"/>
</dbReference>
<dbReference type="Pfam" id="PF21530">
    <property type="entry name" value="Pif1_2B_dom"/>
    <property type="match status" value="1"/>
</dbReference>
<name>A0A453QHP2_AEGTS</name>
<evidence type="ECO:0000313" key="6">
    <source>
        <dbReference type="EnsemblPlants" id="AET7Gv20127500.10"/>
    </source>
</evidence>
<dbReference type="InterPro" id="IPR025476">
    <property type="entry name" value="Helitron_helicase-like"/>
</dbReference>
<reference evidence="6" key="4">
    <citation type="submission" date="2019-03" db="UniProtKB">
        <authorList>
            <consortium name="EnsemblPlants"/>
        </authorList>
    </citation>
    <scope>IDENTIFICATION</scope>
</reference>
<dbReference type="AlphaFoldDB" id="A0A453QHP2"/>
<dbReference type="PANTHER" id="PTHR10492:SF92">
    <property type="entry name" value="ATP-DEPENDENT DNA HELICASE"/>
    <property type="match status" value="1"/>
</dbReference>
<dbReference type="GO" id="GO:0006310">
    <property type="term" value="P:DNA recombination"/>
    <property type="evidence" value="ECO:0007669"/>
    <property type="project" value="UniProtKB-KW"/>
</dbReference>
<keyword evidence="1" id="KW-0067">ATP-binding</keyword>
<keyword evidence="7" id="KW-1185">Reference proteome</keyword>
<dbReference type="EnsemblPlants" id="AET7Gv20127500.10">
    <property type="protein sequence ID" value="AET7Gv20127500.10"/>
    <property type="gene ID" value="AET7Gv20127500"/>
</dbReference>
<evidence type="ECO:0000259" key="3">
    <source>
        <dbReference type="Pfam" id="PF05970"/>
    </source>
</evidence>
<dbReference type="EC" id="5.6.2.3" evidence="1"/>
<evidence type="ECO:0000313" key="7">
    <source>
        <dbReference type="Proteomes" id="UP000015105"/>
    </source>
</evidence>
<dbReference type="InterPro" id="IPR027417">
    <property type="entry name" value="P-loop_NTPase"/>
</dbReference>
<keyword evidence="1" id="KW-0547">Nucleotide-binding</keyword>
<dbReference type="InterPro" id="IPR010285">
    <property type="entry name" value="DNA_helicase_pif1-like_DEAD"/>
</dbReference>
<keyword evidence="1" id="KW-0234">DNA repair</keyword>
<dbReference type="PANTHER" id="PTHR10492">
    <property type="match status" value="1"/>
</dbReference>
<proteinExistence type="inferred from homology"/>
<sequence length="849" mass="97069">MKKQLFEKTILGKVKAYTYVVEFQKWGLPHAHFLLTMTGKYKYTGPEQYDRIISAELPNKHKYPELYKMVIKHMIHGPCGALNKKFPCTKNRPSCKNNYPRPFSETTIQGKDCYPLYRRRNNGSTEIVRNWKLDNRWVVPYNPYLLRMLNCHINVEICSSIKAVKYLFKFMYKGHDRAFVTDKVDEVEIDEIRQYRDTRWVTPTEALWRIYGFELSKIHPSVLQLHLHLPNMHMVSYHVKEKIKNIIDRDGTKKSMLTTYFEANNLHVKARGILYRDFPEYYTRQRRGKFWQERKRAALSQVGRIISAHPAEGERYYLRVLLNHVTGATSYEGLRTIDGQVMPTFREAAEKRGLIEADNTLDDAMTEAELFQVSSSLRRLFTTILVFCMPNDVHSLWNNHLKAMSEDYNINCKCKHTVEQMVLKNISDILHSMGKDIESFPLPKIDKQNGTTNDVPKEIIEETSIEVDPEDASLHKNLNNEQRKAYDKILATVDCQRGGLFFVDGPGGTGNTFLYRALLATIRGQGKIAVATATSGVAASIMPGGRTAHPRFKIPLRIDDGDICGFTKQSGTAKLLQAASLIIWDEASMTKRQTVEALDKSMRDIMDKPDLPFGGKTVVFGGDFRQVLPIVRKGTRAQIVDASLREEMVYHSFDSVEDDPHNYYPPKFLNTLTPNGLPPHMLKLKINCPIILLRNIDPANGLCNGTRLLVRGFQKNAIDAEIVVGQHSGMRVFLPRIPLCPSDDDMFPFSFKRKQFSIRLSFAMTINKSQGQTIANVGIYLPEPVFSHGQLYVALSRATTTANIKVLTGTHDENKEKNKKISTSDTYTKEEKKKKNKNKNISASKTYTK</sequence>
<dbReference type="SUPFAM" id="SSF52540">
    <property type="entry name" value="P-loop containing nucleoside triphosphate hydrolases"/>
    <property type="match status" value="2"/>
</dbReference>
<keyword evidence="1" id="KW-0378">Hydrolase</keyword>
<dbReference type="CDD" id="cd18809">
    <property type="entry name" value="SF1_C_RecD"/>
    <property type="match status" value="1"/>
</dbReference>
<keyword evidence="1" id="KW-0233">DNA recombination</keyword>
<comment type="catalytic activity">
    <reaction evidence="1">
        <text>ATP + H2O = ADP + phosphate + H(+)</text>
        <dbReference type="Rhea" id="RHEA:13065"/>
        <dbReference type="ChEBI" id="CHEBI:15377"/>
        <dbReference type="ChEBI" id="CHEBI:15378"/>
        <dbReference type="ChEBI" id="CHEBI:30616"/>
        <dbReference type="ChEBI" id="CHEBI:43474"/>
        <dbReference type="ChEBI" id="CHEBI:456216"/>
        <dbReference type="EC" id="5.6.2.3"/>
    </reaction>
</comment>
<dbReference type="FunFam" id="3.40.50.300:FF:002884">
    <property type="entry name" value="ATP-dependent DNA helicase"/>
    <property type="match status" value="1"/>
</dbReference>
<feature type="domain" description="DNA helicase Pif1-like 2B" evidence="5">
    <location>
        <begin position="667"/>
        <end position="713"/>
    </location>
</feature>
<reference evidence="6" key="3">
    <citation type="journal article" date="2017" name="Nature">
        <title>Genome sequence of the progenitor of the wheat D genome Aegilops tauschii.</title>
        <authorList>
            <person name="Luo M.C."/>
            <person name="Gu Y.Q."/>
            <person name="Puiu D."/>
            <person name="Wang H."/>
            <person name="Twardziok S.O."/>
            <person name="Deal K.R."/>
            <person name="Huo N."/>
            <person name="Zhu T."/>
            <person name="Wang L."/>
            <person name="Wang Y."/>
            <person name="McGuire P.E."/>
            <person name="Liu S."/>
            <person name="Long H."/>
            <person name="Ramasamy R.K."/>
            <person name="Rodriguez J.C."/>
            <person name="Van S.L."/>
            <person name="Yuan L."/>
            <person name="Wang Z."/>
            <person name="Xia Z."/>
            <person name="Xiao L."/>
            <person name="Anderson O.D."/>
            <person name="Ouyang S."/>
            <person name="Liang Y."/>
            <person name="Zimin A.V."/>
            <person name="Pertea G."/>
            <person name="Qi P."/>
            <person name="Bennetzen J.L."/>
            <person name="Dai X."/>
            <person name="Dawson M.W."/>
            <person name="Muller H.G."/>
            <person name="Kugler K."/>
            <person name="Rivarola-Duarte L."/>
            <person name="Spannagl M."/>
            <person name="Mayer K.F.X."/>
            <person name="Lu F.H."/>
            <person name="Bevan M.W."/>
            <person name="Leroy P."/>
            <person name="Li P."/>
            <person name="You F.M."/>
            <person name="Sun Q."/>
            <person name="Liu Z."/>
            <person name="Lyons E."/>
            <person name="Wicker T."/>
            <person name="Salzberg S.L."/>
            <person name="Devos K.M."/>
            <person name="Dvorak J."/>
        </authorList>
    </citation>
    <scope>NUCLEOTIDE SEQUENCE [LARGE SCALE GENOMIC DNA]</scope>
    <source>
        <strain evidence="6">cv. AL8/78</strain>
    </source>
</reference>
<dbReference type="GO" id="GO:0043139">
    <property type="term" value="F:5'-3' DNA helicase activity"/>
    <property type="evidence" value="ECO:0007669"/>
    <property type="project" value="UniProtKB-EC"/>
</dbReference>
<reference evidence="6" key="5">
    <citation type="journal article" date="2021" name="G3 (Bethesda)">
        <title>Aegilops tauschii genome assembly Aet v5.0 features greater sequence contiguity and improved annotation.</title>
        <authorList>
            <person name="Wang L."/>
            <person name="Zhu T."/>
            <person name="Rodriguez J.C."/>
            <person name="Deal K.R."/>
            <person name="Dubcovsky J."/>
            <person name="McGuire P.E."/>
            <person name="Lux T."/>
            <person name="Spannagl M."/>
            <person name="Mayer K.F.X."/>
            <person name="Baldrich P."/>
            <person name="Meyers B.C."/>
            <person name="Huo N."/>
            <person name="Gu Y.Q."/>
            <person name="Zhou H."/>
            <person name="Devos K.M."/>
            <person name="Bennetzen J.L."/>
            <person name="Unver T."/>
            <person name="Budak H."/>
            <person name="Gulick P.J."/>
            <person name="Galiba G."/>
            <person name="Kalapos B."/>
            <person name="Nelson D.R."/>
            <person name="Li P."/>
            <person name="You F.M."/>
            <person name="Luo M.C."/>
            <person name="Dvorak J."/>
        </authorList>
    </citation>
    <scope>NUCLEOTIDE SEQUENCE [LARGE SCALE GENOMIC DNA]</scope>
    <source>
        <strain evidence="6">cv. AL8/78</strain>
    </source>
</reference>
<dbReference type="Proteomes" id="UP000015105">
    <property type="component" value="Chromosome 7D"/>
</dbReference>
<dbReference type="InterPro" id="IPR049163">
    <property type="entry name" value="Pif1-like_2B_dom"/>
</dbReference>
<dbReference type="GO" id="GO:0000723">
    <property type="term" value="P:telomere maintenance"/>
    <property type="evidence" value="ECO:0007669"/>
    <property type="project" value="InterPro"/>
</dbReference>
<accession>A0A453QHP2</accession>
<evidence type="ECO:0000259" key="4">
    <source>
        <dbReference type="Pfam" id="PF14214"/>
    </source>
</evidence>
<feature type="domain" description="DNA helicase Pif1-like DEAD-box helicase" evidence="3">
    <location>
        <begin position="478"/>
        <end position="652"/>
    </location>
</feature>